<proteinExistence type="predicted"/>
<organism evidence="3 4">
    <name type="scientific">Actinopolymorpha rutila</name>
    <dbReference type="NCBI Taxonomy" id="446787"/>
    <lineage>
        <taxon>Bacteria</taxon>
        <taxon>Bacillati</taxon>
        <taxon>Actinomycetota</taxon>
        <taxon>Actinomycetes</taxon>
        <taxon>Propionibacteriales</taxon>
        <taxon>Actinopolymorphaceae</taxon>
        <taxon>Actinopolymorpha</taxon>
    </lineage>
</organism>
<name>A0A852ZFW5_9ACTN</name>
<keyword evidence="2" id="KW-1133">Transmembrane helix</keyword>
<dbReference type="AlphaFoldDB" id="A0A852ZFW5"/>
<dbReference type="Proteomes" id="UP000579605">
    <property type="component" value="Unassembled WGS sequence"/>
</dbReference>
<gene>
    <name evidence="3" type="ORF">F4554_004635</name>
</gene>
<feature type="region of interest" description="Disordered" evidence="1">
    <location>
        <begin position="1"/>
        <end position="50"/>
    </location>
</feature>
<dbReference type="RefSeq" id="WP_179789470.1">
    <property type="nucleotide sequence ID" value="NZ_BAAARR010000001.1"/>
</dbReference>
<keyword evidence="2" id="KW-0472">Membrane</keyword>
<reference evidence="3 4" key="1">
    <citation type="submission" date="2020-07" db="EMBL/GenBank/DDBJ databases">
        <title>Sequencing the genomes of 1000 actinobacteria strains.</title>
        <authorList>
            <person name="Klenk H.-P."/>
        </authorList>
    </citation>
    <scope>NUCLEOTIDE SEQUENCE [LARGE SCALE GENOMIC DNA]</scope>
    <source>
        <strain evidence="3 4">DSM 18448</strain>
    </source>
</reference>
<feature type="transmembrane region" description="Helical" evidence="2">
    <location>
        <begin position="82"/>
        <end position="102"/>
    </location>
</feature>
<evidence type="ECO:0000256" key="1">
    <source>
        <dbReference type="SAM" id="MobiDB-lite"/>
    </source>
</evidence>
<comment type="caution">
    <text evidence="3">The sequence shown here is derived from an EMBL/GenBank/DDBJ whole genome shotgun (WGS) entry which is preliminary data.</text>
</comment>
<evidence type="ECO:0000256" key="2">
    <source>
        <dbReference type="SAM" id="Phobius"/>
    </source>
</evidence>
<keyword evidence="2" id="KW-0812">Transmembrane</keyword>
<evidence type="ECO:0000313" key="3">
    <source>
        <dbReference type="EMBL" id="NYH91997.1"/>
    </source>
</evidence>
<feature type="compositionally biased region" description="Basic and acidic residues" evidence="1">
    <location>
        <begin position="34"/>
        <end position="50"/>
    </location>
</feature>
<keyword evidence="4" id="KW-1185">Reference proteome</keyword>
<dbReference type="EMBL" id="JACBZH010000001">
    <property type="protein sequence ID" value="NYH91997.1"/>
    <property type="molecule type" value="Genomic_DNA"/>
</dbReference>
<feature type="transmembrane region" description="Helical" evidence="2">
    <location>
        <begin position="57"/>
        <end position="75"/>
    </location>
</feature>
<protein>
    <submittedName>
        <fullName evidence="3">Uncharacterized protein</fullName>
    </submittedName>
</protein>
<sequence>MPEPTEPSEPSEPTEPSDALHEGGAAARRWRARREREHGLDAGDGQERLDGNPYVDGLKYACAGFAGLGLIAFALRPDLGLLLWGLAGLSLVGWLVVGALLWQPPTEQPPPSGQYPPE</sequence>
<accession>A0A852ZFW5</accession>
<evidence type="ECO:0000313" key="4">
    <source>
        <dbReference type="Proteomes" id="UP000579605"/>
    </source>
</evidence>